<sequence length="71" mass="7803">MMSLPPPDSSVARVPVIAAVHENLIHVEKAPKRGHLEAWLEVHADHTLYCVESEDKVDVDRTATACEGNTD</sequence>
<dbReference type="EMBL" id="LK028648">
    <property type="protein sequence ID" value="CDS24934.1"/>
    <property type="molecule type" value="Genomic_DNA"/>
</dbReference>
<dbReference type="WBParaSite" id="EgrG_000564800">
    <property type="protein sequence ID" value="EgrG_000564800"/>
    <property type="gene ID" value="EgrG_000564800"/>
</dbReference>
<dbReference type="AlphaFoldDB" id="A0A068X4K1"/>
<keyword evidence="4" id="KW-0539">Nucleus</keyword>
<gene>
    <name evidence="6" type="ORF">EgrG_000564800</name>
</gene>
<evidence type="ECO:0000256" key="1">
    <source>
        <dbReference type="ARBA" id="ARBA00004123"/>
    </source>
</evidence>
<reference evidence="6" key="2">
    <citation type="submission" date="2014-06" db="EMBL/GenBank/DDBJ databases">
        <authorList>
            <person name="Aslett M."/>
        </authorList>
    </citation>
    <scope>NUCLEOTIDE SEQUENCE</scope>
</reference>
<dbReference type="Gene3D" id="3.40.5.120">
    <property type="match status" value="1"/>
</dbReference>
<feature type="domain" description="BRK" evidence="5">
    <location>
        <begin position="10"/>
        <end position="45"/>
    </location>
</feature>
<evidence type="ECO:0000313" key="8">
    <source>
        <dbReference type="WBParaSite" id="EgrG_000564800"/>
    </source>
</evidence>
<reference evidence="8" key="3">
    <citation type="submission" date="2020-10" db="UniProtKB">
        <authorList>
            <consortium name="WormBaseParasite"/>
        </authorList>
    </citation>
    <scope>IDENTIFICATION</scope>
</reference>
<evidence type="ECO:0000313" key="7">
    <source>
        <dbReference type="Proteomes" id="UP000492820"/>
    </source>
</evidence>
<dbReference type="InterPro" id="IPR006576">
    <property type="entry name" value="BRK_domain"/>
</dbReference>
<keyword evidence="3" id="KW-0804">Transcription</keyword>
<dbReference type="Proteomes" id="UP000492820">
    <property type="component" value="Unassembled WGS sequence"/>
</dbReference>
<dbReference type="OrthoDB" id="6311362at2759"/>
<organism evidence="6">
    <name type="scientific">Echinococcus granulosus</name>
    <name type="common">Hydatid tapeworm</name>
    <dbReference type="NCBI Taxonomy" id="6210"/>
    <lineage>
        <taxon>Eukaryota</taxon>
        <taxon>Metazoa</taxon>
        <taxon>Spiralia</taxon>
        <taxon>Lophotrochozoa</taxon>
        <taxon>Platyhelminthes</taxon>
        <taxon>Cestoda</taxon>
        <taxon>Eucestoda</taxon>
        <taxon>Cyclophyllidea</taxon>
        <taxon>Taeniidae</taxon>
        <taxon>Echinococcus</taxon>
        <taxon>Echinococcus granulosus group</taxon>
    </lineage>
</organism>
<name>A0A068X4K1_ECHGR</name>
<comment type="subcellular location">
    <subcellularLocation>
        <location evidence="1">Nucleus</location>
    </subcellularLocation>
</comment>
<dbReference type="SUPFAM" id="SSF160481">
    <property type="entry name" value="BRK domain-like"/>
    <property type="match status" value="1"/>
</dbReference>
<evidence type="ECO:0000256" key="3">
    <source>
        <dbReference type="ARBA" id="ARBA00023163"/>
    </source>
</evidence>
<evidence type="ECO:0000256" key="2">
    <source>
        <dbReference type="ARBA" id="ARBA00023015"/>
    </source>
</evidence>
<accession>A0A068X4K1</accession>
<keyword evidence="2" id="KW-0805">Transcription regulation</keyword>
<proteinExistence type="predicted"/>
<evidence type="ECO:0000313" key="6">
    <source>
        <dbReference type="EMBL" id="CDS24934.1"/>
    </source>
</evidence>
<dbReference type="InterPro" id="IPR037259">
    <property type="entry name" value="BRK_sf"/>
</dbReference>
<dbReference type="GO" id="GO:0005634">
    <property type="term" value="C:nucleus"/>
    <property type="evidence" value="ECO:0007669"/>
    <property type="project" value="UniProtKB-SubCell"/>
</dbReference>
<dbReference type="Pfam" id="PF07533">
    <property type="entry name" value="BRK"/>
    <property type="match status" value="1"/>
</dbReference>
<protein>
    <submittedName>
        <fullName evidence="6 8">BRK domain containing protein</fullName>
    </submittedName>
</protein>
<reference evidence="6 7" key="1">
    <citation type="journal article" date="2013" name="Nature">
        <title>The genomes of four tapeworm species reveal adaptations to parasitism.</title>
        <authorList>
            <person name="Tsai I.J."/>
            <person name="Zarowiecki M."/>
            <person name="Holroyd N."/>
            <person name="Garciarrubio A."/>
            <person name="Sanchez-Flores A."/>
            <person name="Brooks K.L."/>
            <person name="Tracey A."/>
            <person name="Bobes R.J."/>
            <person name="Fragoso G."/>
            <person name="Sciutto E."/>
            <person name="Aslett M."/>
            <person name="Beasley H."/>
            <person name="Bennett H.M."/>
            <person name="Cai J."/>
            <person name="Camicia F."/>
            <person name="Clark R."/>
            <person name="Cucher M."/>
            <person name="De Silva N."/>
            <person name="Day T.A."/>
            <person name="Deplazes P."/>
            <person name="Estrada K."/>
            <person name="Fernandez C."/>
            <person name="Holland P.W."/>
            <person name="Hou J."/>
            <person name="Hu S."/>
            <person name="Huckvale T."/>
            <person name="Hung S.S."/>
            <person name="Kamenetzky L."/>
            <person name="Keane J.A."/>
            <person name="Kiss F."/>
            <person name="Koziol U."/>
            <person name="Lambert O."/>
            <person name="Liu K."/>
            <person name="Luo X."/>
            <person name="Luo Y."/>
            <person name="Macchiaroli N."/>
            <person name="Nichol S."/>
            <person name="Paps J."/>
            <person name="Parkinson J."/>
            <person name="Pouchkina-Stantcheva N."/>
            <person name="Riddiford N."/>
            <person name="Rosenzvit M."/>
            <person name="Salinas G."/>
            <person name="Wasmuth J.D."/>
            <person name="Zamanian M."/>
            <person name="Zheng Y."/>
            <person name="Cai X."/>
            <person name="Soberon X."/>
            <person name="Olson P.D."/>
            <person name="Laclette J.P."/>
            <person name="Brehm K."/>
            <person name="Berriman M."/>
            <person name="Garciarrubio A."/>
            <person name="Bobes R.J."/>
            <person name="Fragoso G."/>
            <person name="Sanchez-Flores A."/>
            <person name="Estrada K."/>
            <person name="Cevallos M.A."/>
            <person name="Morett E."/>
            <person name="Gonzalez V."/>
            <person name="Portillo T."/>
            <person name="Ochoa-Leyva A."/>
            <person name="Jose M.V."/>
            <person name="Sciutto E."/>
            <person name="Landa A."/>
            <person name="Jimenez L."/>
            <person name="Valdes V."/>
            <person name="Carrero J.C."/>
            <person name="Larralde C."/>
            <person name="Morales-Montor J."/>
            <person name="Limon-Lason J."/>
            <person name="Soberon X."/>
            <person name="Laclette J.P."/>
        </authorList>
    </citation>
    <scope>NUCLEOTIDE SEQUENCE [LARGE SCALE GENOMIC DNA]</scope>
</reference>
<evidence type="ECO:0000256" key="4">
    <source>
        <dbReference type="ARBA" id="ARBA00023242"/>
    </source>
</evidence>
<evidence type="ECO:0000259" key="5">
    <source>
        <dbReference type="Pfam" id="PF07533"/>
    </source>
</evidence>